<gene>
    <name evidence="2" type="ORF">JQS43_15925</name>
</gene>
<dbReference type="PROSITE" id="PS51257">
    <property type="entry name" value="PROKAR_LIPOPROTEIN"/>
    <property type="match status" value="1"/>
</dbReference>
<evidence type="ECO:0000313" key="2">
    <source>
        <dbReference type="EMBL" id="QSB13125.1"/>
    </source>
</evidence>
<sequence length="113" mass="11921">METLRYILLITHFLGLAALIGGCLVQLGAPALRRAATTMLAGALVQLATGFGLTASREIQHLPVDSAKIAVKLGLAVLVLVAVILHRRRPDHRSWPVAVGLLTTANVAVAVAW</sequence>
<protein>
    <submittedName>
        <fullName evidence="2">Uncharacterized protein</fullName>
    </submittedName>
</protein>
<proteinExistence type="predicted"/>
<evidence type="ECO:0000256" key="1">
    <source>
        <dbReference type="SAM" id="Phobius"/>
    </source>
</evidence>
<feature type="transmembrane region" description="Helical" evidence="1">
    <location>
        <begin position="37"/>
        <end position="55"/>
    </location>
</feature>
<dbReference type="Proteomes" id="UP000662857">
    <property type="component" value="Chromosome"/>
</dbReference>
<dbReference type="AlphaFoldDB" id="A0A895Y9Z4"/>
<dbReference type="KEGG" id="nhy:JQS43_15925"/>
<keyword evidence="1" id="KW-0472">Membrane</keyword>
<dbReference type="EMBL" id="CP070499">
    <property type="protein sequence ID" value="QSB13125.1"/>
    <property type="molecule type" value="Genomic_DNA"/>
</dbReference>
<dbReference type="RefSeq" id="WP_239675192.1">
    <property type="nucleotide sequence ID" value="NZ_CP070499.1"/>
</dbReference>
<keyword evidence="3" id="KW-1185">Reference proteome</keyword>
<keyword evidence="1" id="KW-0812">Transmembrane</keyword>
<accession>A0A895Y9Z4</accession>
<name>A0A895Y9Z4_9ACTN</name>
<reference evidence="2" key="1">
    <citation type="submission" date="2021-02" db="EMBL/GenBank/DDBJ databases">
        <title>Natrosporangium hydrolyticum gen. nov., sp. nov, a haloalkaliphilic actinobacterium from a soda solonchak soil.</title>
        <authorList>
            <person name="Sorokin D.Y."/>
            <person name="Khijniak T.V."/>
            <person name="Zakharycheva A.P."/>
            <person name="Boueva O.V."/>
            <person name="Ariskina E.V."/>
            <person name="Hahnke R.L."/>
            <person name="Bunk B."/>
            <person name="Sproer C."/>
            <person name="Schumann P."/>
            <person name="Evtushenko L.I."/>
            <person name="Kublanov I.V."/>
        </authorList>
    </citation>
    <scope>NUCLEOTIDE SEQUENCE</scope>
    <source>
        <strain evidence="2">DSM 106523</strain>
    </source>
</reference>
<organism evidence="2 3">
    <name type="scientific">Natronosporangium hydrolyticum</name>
    <dbReference type="NCBI Taxonomy" id="2811111"/>
    <lineage>
        <taxon>Bacteria</taxon>
        <taxon>Bacillati</taxon>
        <taxon>Actinomycetota</taxon>
        <taxon>Actinomycetes</taxon>
        <taxon>Micromonosporales</taxon>
        <taxon>Micromonosporaceae</taxon>
        <taxon>Natronosporangium</taxon>
    </lineage>
</organism>
<feature type="transmembrane region" description="Helical" evidence="1">
    <location>
        <begin position="6"/>
        <end position="25"/>
    </location>
</feature>
<feature type="transmembrane region" description="Helical" evidence="1">
    <location>
        <begin position="67"/>
        <end position="85"/>
    </location>
</feature>
<keyword evidence="1" id="KW-1133">Transmembrane helix</keyword>
<evidence type="ECO:0000313" key="3">
    <source>
        <dbReference type="Proteomes" id="UP000662857"/>
    </source>
</evidence>